<dbReference type="Gene3D" id="2.170.130.10">
    <property type="entry name" value="TonB-dependent receptor, plug domain"/>
    <property type="match status" value="1"/>
</dbReference>
<dbReference type="Gene3D" id="2.40.170.20">
    <property type="entry name" value="TonB-dependent receptor, beta-barrel domain"/>
    <property type="match status" value="1"/>
</dbReference>
<evidence type="ECO:0000256" key="9">
    <source>
        <dbReference type="PROSITE-ProRule" id="PRU01360"/>
    </source>
</evidence>
<dbReference type="GO" id="GO:0009279">
    <property type="term" value="C:cell outer membrane"/>
    <property type="evidence" value="ECO:0007669"/>
    <property type="project" value="UniProtKB-SubCell"/>
</dbReference>
<keyword evidence="15" id="KW-1185">Reference proteome</keyword>
<keyword evidence="2 9" id="KW-0813">Transport</keyword>
<dbReference type="InterPro" id="IPR000531">
    <property type="entry name" value="Beta-barrel_TonB"/>
</dbReference>
<evidence type="ECO:0000259" key="13">
    <source>
        <dbReference type="Pfam" id="PF07715"/>
    </source>
</evidence>
<dbReference type="SUPFAM" id="SSF56935">
    <property type="entry name" value="Porins"/>
    <property type="match status" value="1"/>
</dbReference>
<evidence type="ECO:0000256" key="10">
    <source>
        <dbReference type="RuleBase" id="RU003357"/>
    </source>
</evidence>
<comment type="similarity">
    <text evidence="9 10">Belongs to the TonB-dependent receptor family.</text>
</comment>
<protein>
    <submittedName>
        <fullName evidence="14">Ligand-gated channel</fullName>
    </submittedName>
</protein>
<dbReference type="InterPro" id="IPR036942">
    <property type="entry name" value="Beta-barrel_TonB_sf"/>
</dbReference>
<organism evidence="14 15">
    <name type="scientific">Geobacter soli</name>
    <dbReference type="NCBI Taxonomy" id="1510391"/>
    <lineage>
        <taxon>Bacteria</taxon>
        <taxon>Pseudomonadati</taxon>
        <taxon>Thermodesulfobacteriota</taxon>
        <taxon>Desulfuromonadia</taxon>
        <taxon>Geobacterales</taxon>
        <taxon>Geobacteraceae</taxon>
        <taxon>Geobacter</taxon>
    </lineage>
</organism>
<dbReference type="CDD" id="cd01347">
    <property type="entry name" value="ligand_gated_channel"/>
    <property type="match status" value="1"/>
</dbReference>
<dbReference type="InterPro" id="IPR010917">
    <property type="entry name" value="TonB_rcpt_CS"/>
</dbReference>
<proteinExistence type="inferred from homology"/>
<dbReference type="Proteomes" id="UP000031433">
    <property type="component" value="Unassembled WGS sequence"/>
</dbReference>
<dbReference type="PROSITE" id="PS01156">
    <property type="entry name" value="TONB_DEPENDENT_REC_2"/>
    <property type="match status" value="1"/>
</dbReference>
<dbReference type="GO" id="GO:0044718">
    <property type="term" value="P:siderophore transmembrane transport"/>
    <property type="evidence" value="ECO:0007669"/>
    <property type="project" value="TreeGrafter"/>
</dbReference>
<keyword evidence="8 9" id="KW-0998">Cell outer membrane</keyword>
<feature type="signal peptide" evidence="11">
    <location>
        <begin position="1"/>
        <end position="21"/>
    </location>
</feature>
<sequence length="702" mass="78427">MRTTISMLCCTLAAAVPAVPAAAENLILDEIVVRGQRESPREESLTIREVRESPARDMGEALRQVEGLSYVRKGAIANDVVIRGLQSDNINVLIDGVRLYGACPNRMDSPAFHFDFAEVEQIRIVKGPYDVENAGSLGGLVDAVGKKPKKGFGSDLSFTYGSYDSVNASGTASYGTDHIDGLLGYAYKYSKPPESGDGKRITEIYPATSNNRYRLGSIDSTAYEINTGWARFGINPTDNSRTEFSYSYQDADHVLYPYLLMDADYDRTHRFNWSYRIEKLSPLVSEVKLQAYWNRVKHLMDDRYRETSNPDNAVLMYRTFLMRNYFMSTLAETETWGAKLNSSLAVGPGTLKAGIDYYNRGWDATNTMLMRSGTDWIYGDSPMIPDVTIHNTGMFLEYTLPLAERLKLTAAARGDLTRAEADRLAAGRIATLYQPYYPGRALSADTDFGEASGNLQLTWTPITGLELFAGFGRGIRTPDPQELYTGLQRMGSNWVGNPLLEPTVNNQGDVGVKYATDSYYVNASFFYGYLHNYINVTDLPDPDGAGPLLRARSYRNVNATLWGGEFGSQFSLPANFFLKASLSYTRGNNESDDRPLSEIPPLRGTMALRYDVDSWFLEVAENFADRQDRVDVALQEQETAGWFTTDLKGGVTYGGLSVYAGVNNLFDKYYFSHLSYQRDPFSTGAKVPENGRNYYLTLAYRF</sequence>
<evidence type="ECO:0000313" key="14">
    <source>
        <dbReference type="EMBL" id="KIE43323.1"/>
    </source>
</evidence>
<dbReference type="EMBL" id="JXBL01000001">
    <property type="protein sequence ID" value="KIE43323.1"/>
    <property type="molecule type" value="Genomic_DNA"/>
</dbReference>
<dbReference type="Pfam" id="PF07715">
    <property type="entry name" value="Plug"/>
    <property type="match status" value="1"/>
</dbReference>
<gene>
    <name evidence="14" type="ORF">SE37_12120</name>
</gene>
<evidence type="ECO:0000256" key="3">
    <source>
        <dbReference type="ARBA" id="ARBA00022452"/>
    </source>
</evidence>
<dbReference type="Pfam" id="PF00593">
    <property type="entry name" value="TonB_dep_Rec_b-barrel"/>
    <property type="match status" value="1"/>
</dbReference>
<keyword evidence="3 9" id="KW-1134">Transmembrane beta strand</keyword>
<feature type="chain" id="PRO_5002139012" evidence="11">
    <location>
        <begin position="22"/>
        <end position="702"/>
    </location>
</feature>
<evidence type="ECO:0000313" key="15">
    <source>
        <dbReference type="Proteomes" id="UP000031433"/>
    </source>
</evidence>
<evidence type="ECO:0000256" key="6">
    <source>
        <dbReference type="ARBA" id="ARBA00023077"/>
    </source>
</evidence>
<dbReference type="PANTHER" id="PTHR30069">
    <property type="entry name" value="TONB-DEPENDENT OUTER MEMBRANE RECEPTOR"/>
    <property type="match status" value="1"/>
</dbReference>
<comment type="subcellular location">
    <subcellularLocation>
        <location evidence="1 9">Cell outer membrane</location>
        <topology evidence="1 9">Multi-pass membrane protein</topology>
    </subcellularLocation>
</comment>
<dbReference type="InterPro" id="IPR012910">
    <property type="entry name" value="Plug_dom"/>
</dbReference>
<accession>A0A0C1TVA4</accession>
<dbReference type="PROSITE" id="PS52016">
    <property type="entry name" value="TONB_DEPENDENT_REC_3"/>
    <property type="match status" value="1"/>
</dbReference>
<evidence type="ECO:0000259" key="12">
    <source>
        <dbReference type="Pfam" id="PF00593"/>
    </source>
</evidence>
<comment type="caution">
    <text evidence="14">The sequence shown here is derived from an EMBL/GenBank/DDBJ whole genome shotgun (WGS) entry which is preliminary data.</text>
</comment>
<evidence type="ECO:0000256" key="11">
    <source>
        <dbReference type="SAM" id="SignalP"/>
    </source>
</evidence>
<name>A0A0C1TVA4_9BACT</name>
<feature type="domain" description="TonB-dependent receptor-like beta-barrel" evidence="12">
    <location>
        <begin position="212"/>
        <end position="665"/>
    </location>
</feature>
<dbReference type="AlphaFoldDB" id="A0A0C1TVA4"/>
<feature type="domain" description="TonB-dependent receptor plug" evidence="13">
    <location>
        <begin position="44"/>
        <end position="139"/>
    </location>
</feature>
<keyword evidence="5 11" id="KW-0732">Signal</keyword>
<evidence type="ECO:0000256" key="5">
    <source>
        <dbReference type="ARBA" id="ARBA00022729"/>
    </source>
</evidence>
<evidence type="ECO:0000256" key="7">
    <source>
        <dbReference type="ARBA" id="ARBA00023136"/>
    </source>
</evidence>
<evidence type="ECO:0000256" key="1">
    <source>
        <dbReference type="ARBA" id="ARBA00004571"/>
    </source>
</evidence>
<keyword evidence="4 9" id="KW-0812">Transmembrane</keyword>
<dbReference type="InterPro" id="IPR037066">
    <property type="entry name" value="Plug_dom_sf"/>
</dbReference>
<dbReference type="GO" id="GO:0015344">
    <property type="term" value="F:siderophore uptake transmembrane transporter activity"/>
    <property type="evidence" value="ECO:0007669"/>
    <property type="project" value="TreeGrafter"/>
</dbReference>
<evidence type="ECO:0000256" key="4">
    <source>
        <dbReference type="ARBA" id="ARBA00022692"/>
    </source>
</evidence>
<evidence type="ECO:0000256" key="2">
    <source>
        <dbReference type="ARBA" id="ARBA00022448"/>
    </source>
</evidence>
<dbReference type="RefSeq" id="WP_039646683.1">
    <property type="nucleotide sequence ID" value="NZ_JXBL01000001.1"/>
</dbReference>
<reference evidence="14 15" key="1">
    <citation type="submission" date="2015-01" db="EMBL/GenBank/DDBJ databases">
        <title>Genome sequence of the anaerobic bacterium Geobacter soli GSS01, a dissimilatory Fe(III) reducer from soil.</title>
        <authorList>
            <person name="Yang G."/>
            <person name="Zhou S."/>
        </authorList>
    </citation>
    <scope>NUCLEOTIDE SEQUENCE [LARGE SCALE GENOMIC DNA]</scope>
    <source>
        <strain evidence="14 15">GSS01</strain>
    </source>
</reference>
<keyword evidence="6 10" id="KW-0798">TonB box</keyword>
<evidence type="ECO:0000256" key="8">
    <source>
        <dbReference type="ARBA" id="ARBA00023237"/>
    </source>
</evidence>
<dbReference type="InterPro" id="IPR039426">
    <property type="entry name" value="TonB-dep_rcpt-like"/>
</dbReference>
<dbReference type="PANTHER" id="PTHR30069:SF49">
    <property type="entry name" value="OUTER MEMBRANE PROTEIN C"/>
    <property type="match status" value="1"/>
</dbReference>
<keyword evidence="7 9" id="KW-0472">Membrane</keyword>